<dbReference type="RefSeq" id="WP_183347471.1">
    <property type="nucleotide sequence ID" value="NZ_BLXY01000003.1"/>
</dbReference>
<feature type="domain" description="DUF4124" evidence="3">
    <location>
        <begin position="7"/>
        <end position="57"/>
    </location>
</feature>
<evidence type="ECO:0000259" key="3">
    <source>
        <dbReference type="Pfam" id="PF13511"/>
    </source>
</evidence>
<dbReference type="AlphaFoldDB" id="A0A6V8MX69"/>
<organism evidence="4 5">
    <name type="scientific">Geomonas paludis</name>
    <dbReference type="NCBI Taxonomy" id="2740185"/>
    <lineage>
        <taxon>Bacteria</taxon>
        <taxon>Pseudomonadati</taxon>
        <taxon>Thermodesulfobacteriota</taxon>
        <taxon>Desulfuromonadia</taxon>
        <taxon>Geobacterales</taxon>
        <taxon>Geobacteraceae</taxon>
        <taxon>Geomonas</taxon>
    </lineage>
</organism>
<dbReference type="InterPro" id="IPR025392">
    <property type="entry name" value="DUF4124"/>
</dbReference>
<protein>
    <recommendedName>
        <fullName evidence="3">DUF4124 domain-containing protein</fullName>
    </recommendedName>
</protein>
<keyword evidence="2" id="KW-0732">Signal</keyword>
<name>A0A6V8MX69_9BACT</name>
<feature type="region of interest" description="Disordered" evidence="1">
    <location>
        <begin position="47"/>
        <end position="74"/>
    </location>
</feature>
<dbReference type="EMBL" id="BLXY01000003">
    <property type="protein sequence ID" value="GFO64424.1"/>
    <property type="molecule type" value="Genomic_DNA"/>
</dbReference>
<feature type="signal peptide" evidence="2">
    <location>
        <begin position="1"/>
        <end position="18"/>
    </location>
</feature>
<gene>
    <name evidence="4" type="ORF">GMPD_23430</name>
</gene>
<feature type="chain" id="PRO_5028217814" description="DUF4124 domain-containing protein" evidence="2">
    <location>
        <begin position="19"/>
        <end position="165"/>
    </location>
</feature>
<evidence type="ECO:0000313" key="4">
    <source>
        <dbReference type="EMBL" id="GFO64424.1"/>
    </source>
</evidence>
<dbReference type="Pfam" id="PF13511">
    <property type="entry name" value="DUF4124"/>
    <property type="match status" value="1"/>
</dbReference>
<evidence type="ECO:0000256" key="1">
    <source>
        <dbReference type="SAM" id="MobiDB-lite"/>
    </source>
</evidence>
<reference evidence="5" key="1">
    <citation type="submission" date="2020-06" db="EMBL/GenBank/DDBJ databases">
        <title>Draft genomic sequecing of Geomonas sp. Red736.</title>
        <authorList>
            <person name="Itoh H."/>
            <person name="Xu Z.X."/>
            <person name="Ushijima N."/>
            <person name="Masuda Y."/>
            <person name="Shiratori Y."/>
            <person name="Senoo K."/>
        </authorList>
    </citation>
    <scope>NUCLEOTIDE SEQUENCE [LARGE SCALE GENOMIC DNA]</scope>
    <source>
        <strain evidence="5">Red736</strain>
    </source>
</reference>
<evidence type="ECO:0000313" key="5">
    <source>
        <dbReference type="Proteomes" id="UP000568888"/>
    </source>
</evidence>
<feature type="region of interest" description="Disordered" evidence="1">
    <location>
        <begin position="144"/>
        <end position="165"/>
    </location>
</feature>
<dbReference type="Proteomes" id="UP000568888">
    <property type="component" value="Unassembled WGS sequence"/>
</dbReference>
<comment type="caution">
    <text evidence="4">The sequence shown here is derived from an EMBL/GenBank/DDBJ whole genome shotgun (WGS) entry which is preliminary data.</text>
</comment>
<accession>A0A6V8MX69</accession>
<sequence length="165" mass="18742">MKKLLVLLLLLYPLTAAAETYQWTDERGTVNFADDLGQVPKKYRKKARRLGQEDTSPKVIESGAAEPAKVKGEDAQGAKKLYGGKDETVWRREFLQAEFNLKNAQTDLATLKGRLADTSRMPRSEYLAIQNSIKYAEDRVQAQQQKLDQLRESADRLGVPPEYRK</sequence>
<proteinExistence type="predicted"/>
<evidence type="ECO:0000256" key="2">
    <source>
        <dbReference type="SAM" id="SignalP"/>
    </source>
</evidence>